<name>A0A812LP95_SYMPI</name>
<gene>
    <name evidence="2" type="ORF">SPIL2461_LOCUS4784</name>
</gene>
<dbReference type="AlphaFoldDB" id="A0A812LP95"/>
<reference evidence="2" key="1">
    <citation type="submission" date="2021-02" db="EMBL/GenBank/DDBJ databases">
        <authorList>
            <person name="Dougan E. K."/>
            <person name="Rhodes N."/>
            <person name="Thang M."/>
            <person name="Chan C."/>
        </authorList>
    </citation>
    <scope>NUCLEOTIDE SEQUENCE</scope>
</reference>
<feature type="compositionally biased region" description="Basic and acidic residues" evidence="1">
    <location>
        <begin position="61"/>
        <end position="70"/>
    </location>
</feature>
<feature type="region of interest" description="Disordered" evidence="1">
    <location>
        <begin position="1"/>
        <end position="37"/>
    </location>
</feature>
<sequence length="164" mass="18415">MKICRVGREQHPRDDEGRAETAAQGQGYPGRFRPEEDLTATAEDIQELTQGETPQVLWLRSDNEPEHDVDATVSPAKQEDYSAFAWPSKSSAQRLRSPANTSPANTSPSRSPSPAYRGDEQHGFFRTDGPRRRNSRAKSPRTLYVGDHPWSPYPASPVKLKGWR</sequence>
<comment type="caution">
    <text evidence="2">The sequence shown here is derived from an EMBL/GenBank/DDBJ whole genome shotgun (WGS) entry which is preliminary data.</text>
</comment>
<keyword evidence="3" id="KW-1185">Reference proteome</keyword>
<feature type="compositionally biased region" description="Polar residues" evidence="1">
    <location>
        <begin position="88"/>
        <end position="112"/>
    </location>
</feature>
<feature type="compositionally biased region" description="Basic and acidic residues" evidence="1">
    <location>
        <begin position="1"/>
        <end position="19"/>
    </location>
</feature>
<evidence type="ECO:0000313" key="3">
    <source>
        <dbReference type="Proteomes" id="UP000649617"/>
    </source>
</evidence>
<dbReference type="EMBL" id="CAJNIZ010006469">
    <property type="protein sequence ID" value="CAE7250274.1"/>
    <property type="molecule type" value="Genomic_DNA"/>
</dbReference>
<feature type="compositionally biased region" description="Basic and acidic residues" evidence="1">
    <location>
        <begin position="117"/>
        <end position="131"/>
    </location>
</feature>
<dbReference type="Proteomes" id="UP000649617">
    <property type="component" value="Unassembled WGS sequence"/>
</dbReference>
<proteinExistence type="predicted"/>
<evidence type="ECO:0000313" key="2">
    <source>
        <dbReference type="EMBL" id="CAE7250274.1"/>
    </source>
</evidence>
<accession>A0A812LP95</accession>
<feature type="region of interest" description="Disordered" evidence="1">
    <location>
        <begin position="60"/>
        <end position="164"/>
    </location>
</feature>
<evidence type="ECO:0000256" key="1">
    <source>
        <dbReference type="SAM" id="MobiDB-lite"/>
    </source>
</evidence>
<organism evidence="2 3">
    <name type="scientific">Symbiodinium pilosum</name>
    <name type="common">Dinoflagellate</name>
    <dbReference type="NCBI Taxonomy" id="2952"/>
    <lineage>
        <taxon>Eukaryota</taxon>
        <taxon>Sar</taxon>
        <taxon>Alveolata</taxon>
        <taxon>Dinophyceae</taxon>
        <taxon>Suessiales</taxon>
        <taxon>Symbiodiniaceae</taxon>
        <taxon>Symbiodinium</taxon>
    </lineage>
</organism>
<protein>
    <submittedName>
        <fullName evidence="2">Uncharacterized protein</fullName>
    </submittedName>
</protein>